<organism evidence="4 5">
    <name type="scientific">Naja naja</name>
    <name type="common">Indian cobra</name>
    <dbReference type="NCBI Taxonomy" id="35670"/>
    <lineage>
        <taxon>Eukaryota</taxon>
        <taxon>Metazoa</taxon>
        <taxon>Chordata</taxon>
        <taxon>Craniata</taxon>
        <taxon>Vertebrata</taxon>
        <taxon>Euteleostomi</taxon>
        <taxon>Lepidosauria</taxon>
        <taxon>Squamata</taxon>
        <taxon>Bifurcata</taxon>
        <taxon>Unidentata</taxon>
        <taxon>Episquamata</taxon>
        <taxon>Toxicofera</taxon>
        <taxon>Serpentes</taxon>
        <taxon>Colubroidea</taxon>
        <taxon>Elapidae</taxon>
        <taxon>Elapinae</taxon>
        <taxon>Naja</taxon>
    </lineage>
</organism>
<dbReference type="GO" id="GO:0005634">
    <property type="term" value="C:nucleus"/>
    <property type="evidence" value="ECO:0007669"/>
    <property type="project" value="InterPro"/>
</dbReference>
<evidence type="ECO:0000313" key="4">
    <source>
        <dbReference type="Ensembl" id="ENSNNAP00000002882.1"/>
    </source>
</evidence>
<feature type="region of interest" description="Disordered" evidence="1">
    <location>
        <begin position="173"/>
        <end position="203"/>
    </location>
</feature>
<protein>
    <submittedName>
        <fullName evidence="4">CREB regulated transcription coactivator 1</fullName>
    </submittedName>
</protein>
<dbReference type="GO" id="GO:0005737">
    <property type="term" value="C:cytoplasm"/>
    <property type="evidence" value="ECO:0007669"/>
    <property type="project" value="InterPro"/>
</dbReference>
<dbReference type="InterPro" id="IPR024784">
    <property type="entry name" value="TORC_M"/>
</dbReference>
<accession>A0A8C6VE99</accession>
<sequence>MDMPFQTPFQPSGLDTSRTTRHHGLVDRVYRDRNRLGSPHRRPLSVDKHGRQISFDLIKCILTVFFPFVTRTNSDSALHQSTMTPTQTEPFSAGSQDMQQKRVLLLTVPGMEEDASETEKNLSKQGWDAKKYPFLCLCHKRSIFPSADQENTTALIPAAHNTGGSLPDLTNIHFPSPLPTPLDPEESTFPSLSSSNSTGNLTANLTHMGISTANQGMTTTSASSQQHRQPTVSPLSLTTDSRRSQSQQVSPTLSPLSPITQLEQFNMIENAISSSSLYSPCSTLNYSQAAMMGLTGSHGSLQDPQQLSYTSHGNIPNIILTVTGESPPSLSKDLTSSLAGVGDVGFDSDSQFPLDELKIDPLTLDGLHMLNDPDMVLADPATEDTFRMDRL</sequence>
<dbReference type="PANTHER" id="PTHR13589:SF14">
    <property type="entry name" value="CREB-REGULATED TRANSCRIPTION COACTIVATOR 1"/>
    <property type="match status" value="1"/>
</dbReference>
<evidence type="ECO:0000313" key="5">
    <source>
        <dbReference type="Proteomes" id="UP000694559"/>
    </source>
</evidence>
<evidence type="ECO:0000256" key="1">
    <source>
        <dbReference type="SAM" id="MobiDB-lite"/>
    </source>
</evidence>
<reference evidence="4" key="2">
    <citation type="submission" date="2025-09" db="UniProtKB">
        <authorList>
            <consortium name="Ensembl"/>
        </authorList>
    </citation>
    <scope>IDENTIFICATION</scope>
</reference>
<dbReference type="PANTHER" id="PTHR13589">
    <property type="entry name" value="CREB-REGULATED TRANSCRIPTION COACTIVATOR"/>
    <property type="match status" value="1"/>
</dbReference>
<evidence type="ECO:0000259" key="2">
    <source>
        <dbReference type="Pfam" id="PF12885"/>
    </source>
</evidence>
<reference evidence="4" key="1">
    <citation type="submission" date="2025-08" db="UniProtKB">
        <authorList>
            <consortium name="Ensembl"/>
        </authorList>
    </citation>
    <scope>IDENTIFICATION</scope>
</reference>
<dbReference type="Pfam" id="PF12886">
    <property type="entry name" value="TORC_C"/>
    <property type="match status" value="1"/>
</dbReference>
<dbReference type="Ensembl" id="ENSNNAT00000003031.1">
    <property type="protein sequence ID" value="ENSNNAP00000002882.1"/>
    <property type="gene ID" value="ENSNNAG00000001982.1"/>
</dbReference>
<feature type="compositionally biased region" description="Polar residues" evidence="1">
    <location>
        <begin position="7"/>
        <end position="17"/>
    </location>
</feature>
<feature type="domain" description="Transducer of regulated CREB activity middle" evidence="2">
    <location>
        <begin position="71"/>
        <end position="213"/>
    </location>
</feature>
<dbReference type="AlphaFoldDB" id="A0A8C6VE99"/>
<feature type="region of interest" description="Disordered" evidence="1">
    <location>
        <begin position="1"/>
        <end position="25"/>
    </location>
</feature>
<dbReference type="GeneTree" id="ENSGT00390000010652"/>
<feature type="region of interest" description="Disordered" evidence="1">
    <location>
        <begin position="215"/>
        <end position="255"/>
    </location>
</feature>
<evidence type="ECO:0000259" key="3">
    <source>
        <dbReference type="Pfam" id="PF12886"/>
    </source>
</evidence>
<feature type="domain" description="Transducer of regulated CREB activity C-terminal" evidence="3">
    <location>
        <begin position="316"/>
        <end position="391"/>
    </location>
</feature>
<feature type="compositionally biased region" description="Low complexity" evidence="1">
    <location>
        <begin position="191"/>
        <end position="203"/>
    </location>
</feature>
<dbReference type="InterPro" id="IPR024785">
    <property type="entry name" value="TORC_C"/>
</dbReference>
<keyword evidence="5" id="KW-1185">Reference proteome</keyword>
<gene>
    <name evidence="4" type="primary">CRTC1</name>
</gene>
<dbReference type="GO" id="GO:0045944">
    <property type="term" value="P:positive regulation of transcription by RNA polymerase II"/>
    <property type="evidence" value="ECO:0007669"/>
    <property type="project" value="TreeGrafter"/>
</dbReference>
<dbReference type="Pfam" id="PF12885">
    <property type="entry name" value="TORC_M"/>
    <property type="match status" value="1"/>
</dbReference>
<dbReference type="InterPro" id="IPR024786">
    <property type="entry name" value="TORC"/>
</dbReference>
<proteinExistence type="predicted"/>
<dbReference type="GO" id="GO:0008140">
    <property type="term" value="F:cAMP response element binding protein binding"/>
    <property type="evidence" value="ECO:0007669"/>
    <property type="project" value="TreeGrafter"/>
</dbReference>
<dbReference type="OrthoDB" id="8947034at2759"/>
<name>A0A8C6VE99_NAJNA</name>
<dbReference type="Proteomes" id="UP000694559">
    <property type="component" value="Unplaced"/>
</dbReference>